<dbReference type="Proteomes" id="UP001177003">
    <property type="component" value="Chromosome 0"/>
</dbReference>
<dbReference type="EMBL" id="OX465086">
    <property type="protein sequence ID" value="CAI9264703.1"/>
    <property type="molecule type" value="Genomic_DNA"/>
</dbReference>
<proteinExistence type="predicted"/>
<evidence type="ECO:0000313" key="3">
    <source>
        <dbReference type="Proteomes" id="UP001177003"/>
    </source>
</evidence>
<protein>
    <submittedName>
        <fullName evidence="2">Uncharacterized protein</fullName>
    </submittedName>
</protein>
<evidence type="ECO:0000256" key="1">
    <source>
        <dbReference type="SAM" id="MobiDB-lite"/>
    </source>
</evidence>
<gene>
    <name evidence="2" type="ORF">LSALG_LOCUS5339</name>
</gene>
<name>A0AA35VQZ4_LACSI</name>
<feature type="region of interest" description="Disordered" evidence="1">
    <location>
        <begin position="77"/>
        <end position="98"/>
    </location>
</feature>
<keyword evidence="3" id="KW-1185">Reference proteome</keyword>
<feature type="compositionally biased region" description="Polar residues" evidence="1">
    <location>
        <begin position="1"/>
        <end position="22"/>
    </location>
</feature>
<feature type="region of interest" description="Disordered" evidence="1">
    <location>
        <begin position="1"/>
        <end position="64"/>
    </location>
</feature>
<sequence>METPPTSTQMADPSTNMDTTSRMPPLPVSIPTFLPSDSTSVARSSNEARSSLTHGGSSPPRPAHDAAFERLARLLAQQDSDPSPCGKGISIGEGNVGGEEPSIVDLRVEIGVLTQKIIEKNVLIGNINVQVSKLEEENILTSNHIYTLQVNLGALTAGYYDLKNKLIAEFGDKTTRIVERFEKEPEQANPRITIKRAGKHVTSQKMGMWLFMKNFDQNLRGDQPQLTMTELEKKRFKHKYSDWLGILDLTEISEAPFSNSSNDPRANDFKLFLENQVRRGFDGMKTTEFFLKTVKDVFDLITNKSFENVMWHPTKQMKKIPIIKNFCDGSLCNMQYWVYDDATTTAIIKFKDGVFHLVDKKYLLQFGERDIHNLAAHQILCNQEIIKVAAKEFTSMIAKIIEKKMWLGAMGRSDVLVIEKD</sequence>
<organism evidence="2 3">
    <name type="scientific">Lactuca saligna</name>
    <name type="common">Willowleaf lettuce</name>
    <dbReference type="NCBI Taxonomy" id="75948"/>
    <lineage>
        <taxon>Eukaryota</taxon>
        <taxon>Viridiplantae</taxon>
        <taxon>Streptophyta</taxon>
        <taxon>Embryophyta</taxon>
        <taxon>Tracheophyta</taxon>
        <taxon>Spermatophyta</taxon>
        <taxon>Magnoliopsida</taxon>
        <taxon>eudicotyledons</taxon>
        <taxon>Gunneridae</taxon>
        <taxon>Pentapetalae</taxon>
        <taxon>asterids</taxon>
        <taxon>campanulids</taxon>
        <taxon>Asterales</taxon>
        <taxon>Asteraceae</taxon>
        <taxon>Cichorioideae</taxon>
        <taxon>Cichorieae</taxon>
        <taxon>Lactucinae</taxon>
        <taxon>Lactuca</taxon>
    </lineage>
</organism>
<feature type="compositionally biased region" description="Polar residues" evidence="1">
    <location>
        <begin position="35"/>
        <end position="56"/>
    </location>
</feature>
<reference evidence="2" key="1">
    <citation type="submission" date="2023-04" db="EMBL/GenBank/DDBJ databases">
        <authorList>
            <person name="Vijverberg K."/>
            <person name="Xiong W."/>
            <person name="Schranz E."/>
        </authorList>
    </citation>
    <scope>NUCLEOTIDE SEQUENCE</scope>
</reference>
<accession>A0AA35VQZ4</accession>
<dbReference type="AlphaFoldDB" id="A0AA35VQZ4"/>
<evidence type="ECO:0000313" key="2">
    <source>
        <dbReference type="EMBL" id="CAI9264703.1"/>
    </source>
</evidence>